<keyword evidence="2" id="KW-1185">Reference proteome</keyword>
<protein>
    <submittedName>
        <fullName evidence="1">Uncharacterized protein</fullName>
    </submittedName>
</protein>
<reference evidence="1 2" key="1">
    <citation type="journal article" date="2022" name="Allergy">
        <title>Genome assembly and annotation of Periplaneta americana reveal a comprehensive cockroach allergen profile.</title>
        <authorList>
            <person name="Wang L."/>
            <person name="Xiong Q."/>
            <person name="Saelim N."/>
            <person name="Wang L."/>
            <person name="Nong W."/>
            <person name="Wan A.T."/>
            <person name="Shi M."/>
            <person name="Liu X."/>
            <person name="Cao Q."/>
            <person name="Hui J.H.L."/>
            <person name="Sookrung N."/>
            <person name="Leung T.F."/>
            <person name="Tungtrongchitr A."/>
            <person name="Tsui S.K.W."/>
        </authorList>
    </citation>
    <scope>NUCLEOTIDE SEQUENCE [LARGE SCALE GENOMIC DNA]</scope>
    <source>
        <strain evidence="1">PWHHKU_190912</strain>
    </source>
</reference>
<name>A0ABQ8T5U0_PERAM</name>
<dbReference type="EMBL" id="JAJSOF020000015">
    <property type="protein sequence ID" value="KAJ4441849.1"/>
    <property type="molecule type" value="Genomic_DNA"/>
</dbReference>
<gene>
    <name evidence="1" type="ORF">ANN_11708</name>
</gene>
<dbReference type="Proteomes" id="UP001148838">
    <property type="component" value="Unassembled WGS sequence"/>
</dbReference>
<evidence type="ECO:0000313" key="1">
    <source>
        <dbReference type="EMBL" id="KAJ4441849.1"/>
    </source>
</evidence>
<sequence>MAGLCEGGNEPPGSLKATERIHILFLLRRITPMPPCRFDAKLLPRVGPPQVPLQKPSNIAEHTPRRPVERELNFYAPNIKVDDRTGSFVTTLDFAAFQGLHNPTSHHNTFRFTG</sequence>
<comment type="caution">
    <text evidence="1">The sequence shown here is derived from an EMBL/GenBank/DDBJ whole genome shotgun (WGS) entry which is preliminary data.</text>
</comment>
<proteinExistence type="predicted"/>
<evidence type="ECO:0000313" key="2">
    <source>
        <dbReference type="Proteomes" id="UP001148838"/>
    </source>
</evidence>
<organism evidence="1 2">
    <name type="scientific">Periplaneta americana</name>
    <name type="common">American cockroach</name>
    <name type="synonym">Blatta americana</name>
    <dbReference type="NCBI Taxonomy" id="6978"/>
    <lineage>
        <taxon>Eukaryota</taxon>
        <taxon>Metazoa</taxon>
        <taxon>Ecdysozoa</taxon>
        <taxon>Arthropoda</taxon>
        <taxon>Hexapoda</taxon>
        <taxon>Insecta</taxon>
        <taxon>Pterygota</taxon>
        <taxon>Neoptera</taxon>
        <taxon>Polyneoptera</taxon>
        <taxon>Dictyoptera</taxon>
        <taxon>Blattodea</taxon>
        <taxon>Blattoidea</taxon>
        <taxon>Blattidae</taxon>
        <taxon>Blattinae</taxon>
        <taxon>Periplaneta</taxon>
    </lineage>
</organism>
<accession>A0ABQ8T5U0</accession>